<dbReference type="Proteomes" id="UP000243688">
    <property type="component" value="Unassembled WGS sequence"/>
</dbReference>
<reference evidence="2 3" key="1">
    <citation type="submission" date="2016-12" db="EMBL/GenBank/DDBJ databases">
        <title>Candidatus Reconcilibacillus cellulovorans genome.</title>
        <authorList>
            <person name="Kolinko S."/>
            <person name="Wu Y.-W."/>
            <person name="Tachea F."/>
            <person name="Denzel E."/>
            <person name="Hiras J."/>
            <person name="Baecker N."/>
            <person name="Chan L.J."/>
            <person name="Eichorst S.A."/>
            <person name="Frey D."/>
            <person name="Adams P.D."/>
            <person name="Pray T."/>
            <person name="Tanjore D."/>
            <person name="Petzold C.J."/>
            <person name="Gladden J.M."/>
            <person name="Simmons B.A."/>
            <person name="Singer S.W."/>
        </authorList>
    </citation>
    <scope>NUCLEOTIDE SEQUENCE [LARGE SCALE GENOMIC DNA]</scope>
    <source>
        <strain evidence="2">JTherm</strain>
    </source>
</reference>
<organism evidence="2 3">
    <name type="scientific">Candidatus Reconcilbacillus cellulovorans</name>
    <dbReference type="NCBI Taxonomy" id="1906605"/>
    <lineage>
        <taxon>Bacteria</taxon>
        <taxon>Bacillati</taxon>
        <taxon>Bacillota</taxon>
        <taxon>Bacilli</taxon>
        <taxon>Bacillales</taxon>
        <taxon>Paenibacillaceae</taxon>
        <taxon>Candidatus Reconcilbacillus</taxon>
    </lineage>
</organism>
<feature type="transmembrane region" description="Helical" evidence="1">
    <location>
        <begin position="49"/>
        <end position="69"/>
    </location>
</feature>
<feature type="transmembrane region" description="Helical" evidence="1">
    <location>
        <begin position="81"/>
        <end position="99"/>
    </location>
</feature>
<proteinExistence type="predicted"/>
<feature type="transmembrane region" description="Helical" evidence="1">
    <location>
        <begin position="21"/>
        <end position="43"/>
    </location>
</feature>
<protein>
    <submittedName>
        <fullName evidence="2">Uncharacterized protein</fullName>
    </submittedName>
</protein>
<name>A0A2A6DWX1_9BACL</name>
<comment type="caution">
    <text evidence="2">The sequence shown here is derived from an EMBL/GenBank/DDBJ whole genome shotgun (WGS) entry which is preliminary data.</text>
</comment>
<sequence>MRRVFISLEVLKVFLYYSIKYWYIYFLLPPILYVLSYFSLLIFKDTRETRIALIVLFVLFQLPLFFIWFKVFKKLTRNGRKIAIMFFLLIHLSIFILMLENIDFFKEYIEKYY</sequence>
<keyword evidence="1" id="KW-1133">Transmembrane helix</keyword>
<dbReference type="AlphaFoldDB" id="A0A2A6DWX1"/>
<evidence type="ECO:0000313" key="2">
    <source>
        <dbReference type="EMBL" id="PDO09192.1"/>
    </source>
</evidence>
<keyword evidence="1" id="KW-0812">Transmembrane</keyword>
<accession>A0A2A6DWX1</accession>
<dbReference type="EMBL" id="MOXJ01000066">
    <property type="protein sequence ID" value="PDO09192.1"/>
    <property type="molecule type" value="Genomic_DNA"/>
</dbReference>
<evidence type="ECO:0000313" key="3">
    <source>
        <dbReference type="Proteomes" id="UP000243688"/>
    </source>
</evidence>
<gene>
    <name evidence="2" type="ORF">BLM47_13990</name>
</gene>
<evidence type="ECO:0000256" key="1">
    <source>
        <dbReference type="SAM" id="Phobius"/>
    </source>
</evidence>
<keyword evidence="1" id="KW-0472">Membrane</keyword>